<dbReference type="Proteomes" id="UP000043699">
    <property type="component" value="Unassembled WGS sequence"/>
</dbReference>
<keyword evidence="1" id="KW-0812">Transmembrane</keyword>
<dbReference type="Pfam" id="PF13789">
    <property type="entry name" value="DUF4181"/>
    <property type="match status" value="1"/>
</dbReference>
<name>A0A098EGX7_9BACL</name>
<reference evidence="2 3" key="1">
    <citation type="submission" date="2014-09" db="EMBL/GenBank/DDBJ databases">
        <authorList>
            <person name="Urmite Genomes Urmite Genomes"/>
        </authorList>
    </citation>
    <scope>NUCLEOTIDE SEQUENCE [LARGE SCALE GENOMIC DNA]</scope>
    <source>
        <strain evidence="2 3">ES2</strain>
    </source>
</reference>
<sequence>METVLLFLGLMAVFFGAEYLMRKLLKVEKVVLSETPGGKISNWGREIILGAALIAIFLFLDVFDDAILWFWIFYFLALGIIEAFLEWRYFPDSKSYLVSLLQIPFVIGFLLITIYLLS</sequence>
<keyword evidence="1" id="KW-1133">Transmembrane helix</keyword>
<feature type="transmembrane region" description="Helical" evidence="1">
    <location>
        <begin position="97"/>
        <end position="117"/>
    </location>
</feature>
<gene>
    <name evidence="2" type="ORF">BN1080_00434</name>
</gene>
<dbReference type="AlphaFoldDB" id="A0A098EGX7"/>
<keyword evidence="3" id="KW-1185">Reference proteome</keyword>
<dbReference type="InterPro" id="IPR025441">
    <property type="entry name" value="DUF4181"/>
</dbReference>
<dbReference type="EMBL" id="CCXS01000001">
    <property type="protein sequence ID" value="CEG21523.1"/>
    <property type="molecule type" value="Genomic_DNA"/>
</dbReference>
<accession>A0A098EGX7</accession>
<dbReference type="STRING" id="1499687.BN1080_00434"/>
<evidence type="ECO:0000313" key="2">
    <source>
        <dbReference type="EMBL" id="CEG21523.1"/>
    </source>
</evidence>
<dbReference type="RefSeq" id="WP_052650081.1">
    <property type="nucleotide sequence ID" value="NZ_CCXS01000001.1"/>
</dbReference>
<feature type="transmembrane region" description="Helical" evidence="1">
    <location>
        <begin position="6"/>
        <end position="22"/>
    </location>
</feature>
<evidence type="ECO:0000256" key="1">
    <source>
        <dbReference type="SAM" id="Phobius"/>
    </source>
</evidence>
<proteinExistence type="predicted"/>
<feature type="transmembrane region" description="Helical" evidence="1">
    <location>
        <begin position="66"/>
        <end position="85"/>
    </location>
</feature>
<evidence type="ECO:0008006" key="4">
    <source>
        <dbReference type="Google" id="ProtNLM"/>
    </source>
</evidence>
<organism evidence="2 3">
    <name type="scientific">Planococcus massiliensis</name>
    <dbReference type="NCBI Taxonomy" id="1499687"/>
    <lineage>
        <taxon>Bacteria</taxon>
        <taxon>Bacillati</taxon>
        <taxon>Bacillota</taxon>
        <taxon>Bacilli</taxon>
        <taxon>Bacillales</taxon>
        <taxon>Caryophanaceae</taxon>
        <taxon>Planococcus</taxon>
    </lineage>
</organism>
<evidence type="ECO:0000313" key="3">
    <source>
        <dbReference type="Proteomes" id="UP000043699"/>
    </source>
</evidence>
<protein>
    <recommendedName>
        <fullName evidence="4">DUF4181 domain-containing protein</fullName>
    </recommendedName>
</protein>
<keyword evidence="1" id="KW-0472">Membrane</keyword>
<dbReference type="OrthoDB" id="2626526at2"/>
<feature type="transmembrane region" description="Helical" evidence="1">
    <location>
        <begin position="43"/>
        <end position="60"/>
    </location>
</feature>